<reference evidence="2" key="1">
    <citation type="submission" date="2017-11" db="EMBL/GenBank/DDBJ databases">
        <authorList>
            <person name="Lima N.C."/>
            <person name="Parody-Merino A.M."/>
            <person name="Battley P.F."/>
            <person name="Fidler A.E."/>
            <person name="Prosdocimi F."/>
        </authorList>
    </citation>
    <scope>NUCLEOTIDE SEQUENCE [LARGE SCALE GENOMIC DNA]</scope>
</reference>
<evidence type="ECO:0000313" key="2">
    <source>
        <dbReference type="Proteomes" id="UP000233556"/>
    </source>
</evidence>
<dbReference type="OrthoDB" id="9401021at2759"/>
<organism evidence="1 2">
    <name type="scientific">Limosa lapponica baueri</name>
    <dbReference type="NCBI Taxonomy" id="1758121"/>
    <lineage>
        <taxon>Eukaryota</taxon>
        <taxon>Metazoa</taxon>
        <taxon>Chordata</taxon>
        <taxon>Craniata</taxon>
        <taxon>Vertebrata</taxon>
        <taxon>Euteleostomi</taxon>
        <taxon>Archelosauria</taxon>
        <taxon>Archosauria</taxon>
        <taxon>Dinosauria</taxon>
        <taxon>Saurischia</taxon>
        <taxon>Theropoda</taxon>
        <taxon>Coelurosauria</taxon>
        <taxon>Aves</taxon>
        <taxon>Neognathae</taxon>
        <taxon>Neoaves</taxon>
        <taxon>Charadriiformes</taxon>
        <taxon>Scolopacidae</taxon>
        <taxon>Limosa</taxon>
    </lineage>
</organism>
<proteinExistence type="predicted"/>
<keyword evidence="2" id="KW-1185">Reference proteome</keyword>
<evidence type="ECO:0000313" key="1">
    <source>
        <dbReference type="EMBL" id="PKU47505.1"/>
    </source>
</evidence>
<reference evidence="2" key="2">
    <citation type="submission" date="2017-12" db="EMBL/GenBank/DDBJ databases">
        <title>Genome sequence of the Bar-tailed Godwit (Limosa lapponica baueri).</title>
        <authorList>
            <person name="Lima N.C.B."/>
            <person name="Parody-Merino A.M."/>
            <person name="Battley P.F."/>
            <person name="Fidler A.E."/>
            <person name="Prosdocimi F."/>
        </authorList>
    </citation>
    <scope>NUCLEOTIDE SEQUENCE [LARGE SCALE GENOMIC DNA]</scope>
</reference>
<dbReference type="AlphaFoldDB" id="A0A2I0UN86"/>
<gene>
    <name evidence="1" type="ORF">llap_2147</name>
</gene>
<sequence length="144" mass="16087">MPAISKMDPLLAKAERVSDGGSTSVRTYLRRGKNLLQWNNSSQRRGVRIHERNNSAETSEEGCVPGAGAKISLQPMVKAMLMDGPTLVQVDAQRSLGENMENLYWRRLMARSVALWKEKLVLEEVRTCDPQVTVWGTHTGAVHE</sequence>
<dbReference type="EMBL" id="KZ505676">
    <property type="protein sequence ID" value="PKU47505.1"/>
    <property type="molecule type" value="Genomic_DNA"/>
</dbReference>
<dbReference type="Proteomes" id="UP000233556">
    <property type="component" value="Unassembled WGS sequence"/>
</dbReference>
<protein>
    <submittedName>
        <fullName evidence="1">Uncharacterized protein</fullName>
    </submittedName>
</protein>
<accession>A0A2I0UN86</accession>
<name>A0A2I0UN86_LIMLA</name>